<sequence>MQNADIVLCVETCINRGWSGLLKAQEALMRYESFNKPRSKNVWGKNYAHKLQSTHNPLERLGQ</sequence>
<protein>
    <submittedName>
        <fullName evidence="1">Uncharacterized protein</fullName>
    </submittedName>
</protein>
<evidence type="ECO:0000313" key="4">
    <source>
        <dbReference type="Proteomes" id="UP000006036"/>
    </source>
</evidence>
<dbReference type="KEGG" id="hcb:HCBAA847_1852"/>
<organism evidence="1 4">
    <name type="scientific">Helicobacter cinaedi CCUG 18818 = ATCC BAA-847</name>
    <dbReference type="NCBI Taxonomy" id="537971"/>
    <lineage>
        <taxon>Bacteria</taxon>
        <taxon>Pseudomonadati</taxon>
        <taxon>Campylobacterota</taxon>
        <taxon>Epsilonproteobacteria</taxon>
        <taxon>Campylobacterales</taxon>
        <taxon>Helicobacteraceae</taxon>
        <taxon>Helicobacter</taxon>
    </lineage>
</organism>
<reference evidence="2" key="1">
    <citation type="submission" date="2008-08" db="EMBL/GenBank/DDBJ databases">
        <title>Annotation of Helicobacter cinaedi strain CCUG 18818.</title>
        <authorList>
            <consortium name="The Broad Institute Genome Sequencing Platform"/>
            <person name="Fox J.G."/>
            <person name="Shen Z."/>
            <person name="Charoenlap N."/>
            <person name="Schauer D.B."/>
            <person name="Ward D."/>
            <person name="Mehta T."/>
            <person name="Young S."/>
            <person name="Jaffe D."/>
            <person name="Gnerre S."/>
            <person name="Berlin A."/>
            <person name="Heiman D."/>
            <person name="Hepburn T."/>
            <person name="Shea T."/>
            <person name="Sykes S."/>
            <person name="Alvarado L."/>
            <person name="Kodira C."/>
            <person name="Borodovsky M."/>
            <person name="Lander E."/>
            <person name="Galagan J."/>
            <person name="Nusbaum C."/>
            <person name="Birren B."/>
        </authorList>
    </citation>
    <scope>NUCLEOTIDE SEQUENCE</scope>
    <source>
        <strain evidence="2">CCUG 18818</strain>
    </source>
</reference>
<proteinExistence type="predicted"/>
<dbReference type="Proteomes" id="UP000006036">
    <property type="component" value="Chromosome 1"/>
</dbReference>
<evidence type="ECO:0000313" key="2">
    <source>
        <dbReference type="EMBL" id="EFR45701.1"/>
    </source>
</evidence>
<dbReference type="EMBL" id="AP012492">
    <property type="protein sequence ID" value="BAM33072.1"/>
    <property type="molecule type" value="Genomic_DNA"/>
</dbReference>
<dbReference type="GeneID" id="66540084"/>
<dbReference type="AlphaFoldDB" id="A0AAI8QHI9"/>
<accession>A0AAI8QHI9</accession>
<reference evidence="1 4" key="2">
    <citation type="journal article" date="2012" name="J. Bacteriol.">
        <title>Complete Genome Sequence of Helicobacter cinaedi Type Strain ATCC BAA-847.</title>
        <authorList>
            <person name="Miyoshi-Akiyama T."/>
            <person name="Takeshita N."/>
            <person name="Ohmagari N."/>
            <person name="Kirikae T."/>
        </authorList>
    </citation>
    <scope>NUCLEOTIDE SEQUENCE [LARGE SCALE GENOMIC DNA]</scope>
    <source>
        <strain evidence="1 4">ATCC BAA-847</strain>
    </source>
</reference>
<dbReference type="EMBL" id="DS990391">
    <property type="protein sequence ID" value="EFR45701.1"/>
    <property type="molecule type" value="Genomic_DNA"/>
</dbReference>
<dbReference type="Proteomes" id="UP000005755">
    <property type="component" value="Unassembled WGS sequence"/>
</dbReference>
<reference evidence="3" key="4">
    <citation type="journal article" date="2014" name="Genome Announc.">
        <title>Draft genome sequences of six enterohepatic helicobacter species isolated from humans and one from rhesus macaques.</title>
        <authorList>
            <person name="Shen Z."/>
            <person name="Sheh A."/>
            <person name="Young S.K."/>
            <person name="Abouelliel A."/>
            <person name="Ward D.V."/>
            <person name="Earl A.M."/>
            <person name="Fox J.G."/>
        </authorList>
    </citation>
    <scope>NUCLEOTIDE SEQUENCE [LARGE SCALE GENOMIC DNA]</scope>
    <source>
        <strain evidence="3">CCUG 18818</strain>
    </source>
</reference>
<gene>
    <name evidence="1" type="ORF">HCBAA847_1852</name>
    <name evidence="2" type="ORF">HCCG_00247</name>
</gene>
<reference evidence="1" key="3">
    <citation type="submission" date="2012-07" db="EMBL/GenBank/DDBJ databases">
        <authorList>
            <person name="Akiyama T."/>
            <person name="Takeshita N."/>
            <person name="Ohmagari N."/>
            <person name="Kirikae T."/>
        </authorList>
    </citation>
    <scope>NUCLEOTIDE SEQUENCE</scope>
    <source>
        <strain evidence="1">ATCC BAA-847</strain>
    </source>
</reference>
<dbReference type="RefSeq" id="WP_002955524.1">
    <property type="nucleotide sequence ID" value="NC_020555.1"/>
</dbReference>
<evidence type="ECO:0000313" key="1">
    <source>
        <dbReference type="EMBL" id="BAM33072.1"/>
    </source>
</evidence>
<evidence type="ECO:0000313" key="3">
    <source>
        <dbReference type="Proteomes" id="UP000005755"/>
    </source>
</evidence>
<keyword evidence="3" id="KW-1185">Reference proteome</keyword>
<name>A0AAI8QHI9_9HELI</name>